<feature type="chain" id="PRO_5041926932" description="BCAS3 domain-containing protein" evidence="1">
    <location>
        <begin position="24"/>
        <end position="176"/>
    </location>
</feature>
<dbReference type="Pfam" id="PF12490">
    <property type="entry name" value="BCAS3"/>
    <property type="match status" value="1"/>
</dbReference>
<evidence type="ECO:0000313" key="3">
    <source>
        <dbReference type="EMBL" id="KAK2639469.1"/>
    </source>
</evidence>
<feature type="signal peptide" evidence="1">
    <location>
        <begin position="1"/>
        <end position="23"/>
    </location>
</feature>
<sequence length="176" mass="20088">MKQGWVLKFYCWILSLWVPESDGRLVVQAIRKWNICEKQIRREQDDNLVIYGDNGRYTPRKKIGGILLSLRVNPKDKHHPYVFEAELQMHQVRIPLCAKPQVFPCFRSGLSENGNLSFRSGSGSLDSVTDSGASVVELNIGIKEIGLNVPWMPIETKEFVNNSYSPKSKTESEESF</sequence>
<dbReference type="Proteomes" id="UP001280121">
    <property type="component" value="Unassembled WGS sequence"/>
</dbReference>
<organism evidence="3 4">
    <name type="scientific">Dipteronia dyeriana</name>
    <dbReference type="NCBI Taxonomy" id="168575"/>
    <lineage>
        <taxon>Eukaryota</taxon>
        <taxon>Viridiplantae</taxon>
        <taxon>Streptophyta</taxon>
        <taxon>Embryophyta</taxon>
        <taxon>Tracheophyta</taxon>
        <taxon>Spermatophyta</taxon>
        <taxon>Magnoliopsida</taxon>
        <taxon>eudicotyledons</taxon>
        <taxon>Gunneridae</taxon>
        <taxon>Pentapetalae</taxon>
        <taxon>rosids</taxon>
        <taxon>malvids</taxon>
        <taxon>Sapindales</taxon>
        <taxon>Sapindaceae</taxon>
        <taxon>Hippocastanoideae</taxon>
        <taxon>Acereae</taxon>
        <taxon>Dipteronia</taxon>
    </lineage>
</organism>
<reference evidence="3" key="1">
    <citation type="journal article" date="2023" name="Plant J.">
        <title>Genome sequences and population genomics provide insights into the demographic history, inbreeding, and mutation load of two 'living fossil' tree species of Dipteronia.</title>
        <authorList>
            <person name="Feng Y."/>
            <person name="Comes H.P."/>
            <person name="Chen J."/>
            <person name="Zhu S."/>
            <person name="Lu R."/>
            <person name="Zhang X."/>
            <person name="Li P."/>
            <person name="Qiu J."/>
            <person name="Olsen K.M."/>
            <person name="Qiu Y."/>
        </authorList>
    </citation>
    <scope>NUCLEOTIDE SEQUENCE</scope>
    <source>
        <strain evidence="3">KIB01</strain>
    </source>
</reference>
<evidence type="ECO:0000256" key="1">
    <source>
        <dbReference type="SAM" id="SignalP"/>
    </source>
</evidence>
<evidence type="ECO:0000313" key="4">
    <source>
        <dbReference type="Proteomes" id="UP001280121"/>
    </source>
</evidence>
<name>A0AAD9TPP3_9ROSI</name>
<evidence type="ECO:0000259" key="2">
    <source>
        <dbReference type="Pfam" id="PF12490"/>
    </source>
</evidence>
<comment type="caution">
    <text evidence="3">The sequence shown here is derived from an EMBL/GenBank/DDBJ whole genome shotgun (WGS) entry which is preliminary data.</text>
</comment>
<keyword evidence="1" id="KW-0732">Signal</keyword>
<dbReference type="InterPro" id="IPR022175">
    <property type="entry name" value="BCAS3_dom"/>
</dbReference>
<accession>A0AAD9TPP3</accession>
<feature type="domain" description="BCAS3" evidence="2">
    <location>
        <begin position="19"/>
        <end position="103"/>
    </location>
</feature>
<proteinExistence type="predicted"/>
<dbReference type="EMBL" id="JANJYI010000008">
    <property type="protein sequence ID" value="KAK2639469.1"/>
    <property type="molecule type" value="Genomic_DNA"/>
</dbReference>
<protein>
    <recommendedName>
        <fullName evidence="2">BCAS3 domain-containing protein</fullName>
    </recommendedName>
</protein>
<keyword evidence="4" id="KW-1185">Reference proteome</keyword>
<gene>
    <name evidence="3" type="ORF">Ddye_027264</name>
</gene>
<dbReference type="AlphaFoldDB" id="A0AAD9TPP3"/>